<evidence type="ECO:0000256" key="1">
    <source>
        <dbReference type="SAM" id="MobiDB-lite"/>
    </source>
</evidence>
<dbReference type="SUPFAM" id="SSF54236">
    <property type="entry name" value="Ubiquitin-like"/>
    <property type="match status" value="1"/>
</dbReference>
<dbReference type="PANTHER" id="PTHR13169">
    <property type="entry name" value="UBIQUITIN-LIKE PROTEIN 3 HCG-1 PROTEIN"/>
    <property type="match status" value="1"/>
</dbReference>
<feature type="non-terminal residue" evidence="3">
    <location>
        <position position="296"/>
    </location>
</feature>
<evidence type="ECO:0000313" key="4">
    <source>
        <dbReference type="Proteomes" id="UP000258309"/>
    </source>
</evidence>
<dbReference type="Gene3D" id="3.10.20.90">
    <property type="entry name" value="Phosphatidylinositol 3-kinase Catalytic Subunit, Chain A, domain 1"/>
    <property type="match status" value="1"/>
</dbReference>
<dbReference type="STRING" id="5539.A0A3E2H9U5"/>
<protein>
    <recommendedName>
        <fullName evidence="2">Ubiquitin-like domain-containing protein</fullName>
    </recommendedName>
</protein>
<dbReference type="OMA" id="HECKFNA"/>
<dbReference type="PROSITE" id="PS50053">
    <property type="entry name" value="UBIQUITIN_2"/>
    <property type="match status" value="1"/>
</dbReference>
<comment type="caution">
    <text evidence="3">The sequence shown here is derived from an EMBL/GenBank/DDBJ whole genome shotgun (WGS) entry which is preliminary data.</text>
</comment>
<dbReference type="Proteomes" id="UP000258309">
    <property type="component" value="Unassembled WGS sequence"/>
</dbReference>
<evidence type="ECO:0000259" key="2">
    <source>
        <dbReference type="PROSITE" id="PS50053"/>
    </source>
</evidence>
<feature type="domain" description="Ubiquitin-like" evidence="2">
    <location>
        <begin position="203"/>
        <end position="250"/>
    </location>
</feature>
<evidence type="ECO:0000313" key="3">
    <source>
        <dbReference type="EMBL" id="RFU30179.1"/>
    </source>
</evidence>
<accession>A0A3E2H9U5</accession>
<dbReference type="InterPro" id="IPR040015">
    <property type="entry name" value="UBL3-like"/>
</dbReference>
<reference evidence="3 4" key="1">
    <citation type="submission" date="2018-05" db="EMBL/GenBank/DDBJ databases">
        <title>Draft genome sequence of Scytalidium lignicola DSM 105466, a ubiquitous saprotrophic fungus.</title>
        <authorList>
            <person name="Buettner E."/>
            <person name="Gebauer A.M."/>
            <person name="Hofrichter M."/>
            <person name="Liers C."/>
            <person name="Kellner H."/>
        </authorList>
    </citation>
    <scope>NUCLEOTIDE SEQUENCE [LARGE SCALE GENOMIC DNA]</scope>
    <source>
        <strain evidence="3 4">DSM 105466</strain>
    </source>
</reference>
<feature type="compositionally biased region" description="Polar residues" evidence="1">
    <location>
        <begin position="48"/>
        <end position="63"/>
    </location>
</feature>
<dbReference type="OrthoDB" id="1043111at2759"/>
<feature type="non-terminal residue" evidence="3">
    <location>
        <position position="1"/>
    </location>
</feature>
<dbReference type="EMBL" id="NCSJ02000107">
    <property type="protein sequence ID" value="RFU30179.1"/>
    <property type="molecule type" value="Genomic_DNA"/>
</dbReference>
<dbReference type="Pfam" id="PF13881">
    <property type="entry name" value="Rad60-SLD_2"/>
    <property type="match status" value="1"/>
</dbReference>
<dbReference type="AlphaFoldDB" id="A0A3E2H9U5"/>
<feature type="region of interest" description="Disordered" evidence="1">
    <location>
        <begin position="1"/>
        <end position="84"/>
    </location>
</feature>
<name>A0A3E2H9U5_SCYLI</name>
<sequence>MTEGSQPSGASNRVHVSTLPDSLPNSFSQTISPVEMTNLDDGPKESSAESQNANNAGSIPNQDPITSASGPATSPPPDISTMNDEQQQAIVSAGPAINAPAASGAAVSTSKAEPVSTPAGDGPSSTTEETPAIPRRGTIAIEPATDVTPAPPANAPGPVVVITLLLTSGARHPYKIDEKYLTKRNVNVPGVTENGQKDPFSISVYTLKELILREWREEWEPQPSSPSSIRLIYFGRLLDDKTPLHECKFNADAANVVHMTVRPQDVVDEEDASKSKAMGRHGEAGEDTAGCRCVIL</sequence>
<dbReference type="InterPro" id="IPR039540">
    <property type="entry name" value="UBL3-like_ubiquitin_dom"/>
</dbReference>
<keyword evidence="4" id="KW-1185">Reference proteome</keyword>
<organism evidence="3 4">
    <name type="scientific">Scytalidium lignicola</name>
    <name type="common">Hyphomycete</name>
    <dbReference type="NCBI Taxonomy" id="5539"/>
    <lineage>
        <taxon>Eukaryota</taxon>
        <taxon>Fungi</taxon>
        <taxon>Dikarya</taxon>
        <taxon>Ascomycota</taxon>
        <taxon>Pezizomycotina</taxon>
        <taxon>Leotiomycetes</taxon>
        <taxon>Leotiomycetes incertae sedis</taxon>
        <taxon>Scytalidium</taxon>
    </lineage>
</organism>
<dbReference type="InterPro" id="IPR029071">
    <property type="entry name" value="Ubiquitin-like_domsf"/>
</dbReference>
<feature type="region of interest" description="Disordered" evidence="1">
    <location>
        <begin position="102"/>
        <end position="131"/>
    </location>
</feature>
<feature type="compositionally biased region" description="Polar residues" evidence="1">
    <location>
        <begin position="1"/>
        <end position="32"/>
    </location>
</feature>
<proteinExistence type="predicted"/>
<dbReference type="InterPro" id="IPR000626">
    <property type="entry name" value="Ubiquitin-like_dom"/>
</dbReference>
<dbReference type="PANTHER" id="PTHR13169:SF0">
    <property type="entry name" value="UBIQUITIN-LIKE PROTEIN 3"/>
    <property type="match status" value="1"/>
</dbReference>
<gene>
    <name evidence="3" type="ORF">B7463_g6175</name>
</gene>